<protein>
    <recommendedName>
        <fullName evidence="2">Enoyl reductase (ER) domain-containing protein</fullName>
    </recommendedName>
</protein>
<accession>A0A6A3J7D9</accession>
<dbReference type="GO" id="GO:0005739">
    <property type="term" value="C:mitochondrion"/>
    <property type="evidence" value="ECO:0007669"/>
    <property type="project" value="TreeGrafter"/>
</dbReference>
<dbReference type="InterPro" id="IPR011032">
    <property type="entry name" value="GroES-like_sf"/>
</dbReference>
<proteinExistence type="predicted"/>
<dbReference type="InterPro" id="IPR020843">
    <property type="entry name" value="ER"/>
</dbReference>
<dbReference type="EMBL" id="QXGE01001512">
    <property type="protein sequence ID" value="KAE9291677.1"/>
    <property type="molecule type" value="Genomic_DNA"/>
</dbReference>
<reference evidence="4 16" key="1">
    <citation type="submission" date="2018-09" db="EMBL/GenBank/DDBJ databases">
        <title>Genomic investigation of the strawberry pathogen Phytophthora fragariae indicates pathogenicity is determined by transcriptional variation in three key races.</title>
        <authorList>
            <person name="Adams T.M."/>
            <person name="Armitage A.D."/>
            <person name="Sobczyk M.K."/>
            <person name="Bates H.J."/>
            <person name="Dunwell J.M."/>
            <person name="Nellist C.F."/>
            <person name="Harrison R.J."/>
        </authorList>
    </citation>
    <scope>NUCLEOTIDE SEQUENCE [LARGE SCALE GENOMIC DNA]</scope>
    <source>
        <strain evidence="9 12">A4</strain>
        <strain evidence="8 13">BC-1</strain>
        <strain evidence="7 11">NOV-27</strain>
        <strain evidence="6 14">NOV-5</strain>
        <strain evidence="5 15">NOV-71</strain>
        <strain evidence="3 10">NOV-9</strain>
        <strain evidence="4 16">SCRP245</strain>
    </source>
</reference>
<dbReference type="EMBL" id="QXFZ01001575">
    <property type="protein sequence ID" value="KAE9088216.1"/>
    <property type="molecule type" value="Genomic_DNA"/>
</dbReference>
<dbReference type="Proteomes" id="UP000433483">
    <property type="component" value="Unassembled WGS sequence"/>
</dbReference>
<dbReference type="SMART" id="SM00829">
    <property type="entry name" value="PKS_ER"/>
    <property type="match status" value="1"/>
</dbReference>
<dbReference type="Proteomes" id="UP000441208">
    <property type="component" value="Unassembled WGS sequence"/>
</dbReference>
<dbReference type="EMBL" id="QXFW01001534">
    <property type="protein sequence ID" value="KAE8989348.1"/>
    <property type="molecule type" value="Genomic_DNA"/>
</dbReference>
<evidence type="ECO:0000313" key="16">
    <source>
        <dbReference type="Proteomes" id="UP000460718"/>
    </source>
</evidence>
<dbReference type="EMBL" id="QXGF01001598">
    <property type="protein sequence ID" value="KAE8928966.1"/>
    <property type="molecule type" value="Genomic_DNA"/>
</dbReference>
<evidence type="ECO:0000313" key="14">
    <source>
        <dbReference type="Proteomes" id="UP000440732"/>
    </source>
</evidence>
<dbReference type="InterPro" id="IPR051397">
    <property type="entry name" value="Zn-ADH-like_protein"/>
</dbReference>
<evidence type="ECO:0000313" key="4">
    <source>
        <dbReference type="EMBL" id="KAE8989348.1"/>
    </source>
</evidence>
<dbReference type="Gene3D" id="3.40.50.720">
    <property type="entry name" value="NAD(P)-binding Rossmann-like Domain"/>
    <property type="match status" value="1"/>
</dbReference>
<dbReference type="InterPro" id="IPR013154">
    <property type="entry name" value="ADH-like_N"/>
</dbReference>
<dbReference type="Pfam" id="PF08240">
    <property type="entry name" value="ADH_N"/>
    <property type="match status" value="1"/>
</dbReference>
<dbReference type="AlphaFoldDB" id="A0A6A3J7D9"/>
<dbReference type="Proteomes" id="UP000437068">
    <property type="component" value="Unassembled WGS sequence"/>
</dbReference>
<evidence type="ECO:0000313" key="15">
    <source>
        <dbReference type="Proteomes" id="UP000441208"/>
    </source>
</evidence>
<dbReference type="SUPFAM" id="SSF51735">
    <property type="entry name" value="NAD(P)-binding Rossmann-fold domains"/>
    <property type="match status" value="1"/>
</dbReference>
<dbReference type="Pfam" id="PF00107">
    <property type="entry name" value="ADH_zinc_N"/>
    <property type="match status" value="1"/>
</dbReference>
<name>A0A6A3J7D9_9STRA</name>
<evidence type="ECO:0000313" key="6">
    <source>
        <dbReference type="EMBL" id="KAE9117092.1"/>
    </source>
</evidence>
<feature type="domain" description="Enoyl reductase (ER)" evidence="2">
    <location>
        <begin position="13"/>
        <end position="330"/>
    </location>
</feature>
<dbReference type="InterPro" id="IPR036291">
    <property type="entry name" value="NAD(P)-bd_dom_sf"/>
</dbReference>
<evidence type="ECO:0000313" key="7">
    <source>
        <dbReference type="EMBL" id="KAE9188585.1"/>
    </source>
</evidence>
<dbReference type="GO" id="GO:0016491">
    <property type="term" value="F:oxidoreductase activity"/>
    <property type="evidence" value="ECO:0007669"/>
    <property type="project" value="UniProtKB-KW"/>
</dbReference>
<dbReference type="Proteomes" id="UP000440732">
    <property type="component" value="Unassembled WGS sequence"/>
</dbReference>
<dbReference type="PANTHER" id="PTHR43677:SF3">
    <property type="entry name" value="PROSTAGLANDIN REDUCTASE 3"/>
    <property type="match status" value="1"/>
</dbReference>
<dbReference type="OrthoDB" id="9992527at2759"/>
<evidence type="ECO:0000313" key="9">
    <source>
        <dbReference type="EMBL" id="KAE9291677.1"/>
    </source>
</evidence>
<evidence type="ECO:0000313" key="3">
    <source>
        <dbReference type="EMBL" id="KAE8928966.1"/>
    </source>
</evidence>
<evidence type="ECO:0000259" key="2">
    <source>
        <dbReference type="SMART" id="SM00829"/>
    </source>
</evidence>
<dbReference type="EMBL" id="QXGA01001509">
    <property type="protein sequence ID" value="KAE9117092.1"/>
    <property type="molecule type" value="Genomic_DNA"/>
</dbReference>
<organism evidence="4 16">
    <name type="scientific">Phytophthora fragariae</name>
    <dbReference type="NCBI Taxonomy" id="53985"/>
    <lineage>
        <taxon>Eukaryota</taxon>
        <taxon>Sar</taxon>
        <taxon>Stramenopiles</taxon>
        <taxon>Oomycota</taxon>
        <taxon>Peronosporomycetes</taxon>
        <taxon>Peronosporales</taxon>
        <taxon>Peronosporaceae</taxon>
        <taxon>Phytophthora</taxon>
    </lineage>
</organism>
<dbReference type="InterPro" id="IPR013149">
    <property type="entry name" value="ADH-like_C"/>
</dbReference>
<evidence type="ECO:0000313" key="8">
    <source>
        <dbReference type="EMBL" id="KAE9202473.1"/>
    </source>
</evidence>
<keyword evidence="1" id="KW-0560">Oxidoreductase</keyword>
<dbReference type="PANTHER" id="PTHR43677">
    <property type="entry name" value="SHORT-CHAIN DEHYDROGENASE/REDUCTASE"/>
    <property type="match status" value="1"/>
</dbReference>
<sequence>MPSYRRIQVHTYSTDFLKATEIVEEPALPTAGPGNVVVENRFLGINATDVNITNGGYGRTTLPVKCGLEAAGVVVEIGEGVDDIKVGDNVAYSTIGAFSEYLEVPASKIIKSPDLSPALVPLTVCAVSASLALEKAGEMKSNETVFVSAAAGATGQFAVQLAKLAGNHVIGACSSDENVEYLKSLGVDRPINYKKEDLNAVLKKEYPNGIDLAFEGVGGDMFKAVLDNIAVFGRIIVFGNCAHYHGDAGDDPQFGYQQNRKMQLRSAYLRGFQRRHHPKDEPKHLQRLLKLVEEGKLKAGIDPTIFQGFESIPKALNRLYAQQNIGKLVVRL</sequence>
<comment type="caution">
    <text evidence="4">The sequence shown here is derived from an EMBL/GenBank/DDBJ whole genome shotgun (WGS) entry which is preliminary data.</text>
</comment>
<evidence type="ECO:0000313" key="10">
    <source>
        <dbReference type="Proteomes" id="UP000429523"/>
    </source>
</evidence>
<dbReference type="Gene3D" id="3.90.180.10">
    <property type="entry name" value="Medium-chain alcohol dehydrogenases, catalytic domain"/>
    <property type="match status" value="1"/>
</dbReference>
<dbReference type="FunFam" id="3.40.50.720:FF:000121">
    <property type="entry name" value="Prostaglandin reductase 2"/>
    <property type="match status" value="1"/>
</dbReference>
<dbReference type="Proteomes" id="UP000440367">
    <property type="component" value="Unassembled WGS sequence"/>
</dbReference>
<dbReference type="SUPFAM" id="SSF50129">
    <property type="entry name" value="GroES-like"/>
    <property type="match status" value="1"/>
</dbReference>
<evidence type="ECO:0000256" key="1">
    <source>
        <dbReference type="ARBA" id="ARBA00023002"/>
    </source>
</evidence>
<dbReference type="EMBL" id="QXGB01001577">
    <property type="protein sequence ID" value="KAE9188585.1"/>
    <property type="molecule type" value="Genomic_DNA"/>
</dbReference>
<evidence type="ECO:0000313" key="11">
    <source>
        <dbReference type="Proteomes" id="UP000433483"/>
    </source>
</evidence>
<evidence type="ECO:0000313" key="5">
    <source>
        <dbReference type="EMBL" id="KAE9088216.1"/>
    </source>
</evidence>
<evidence type="ECO:0000313" key="12">
    <source>
        <dbReference type="Proteomes" id="UP000437068"/>
    </source>
</evidence>
<dbReference type="Proteomes" id="UP000460718">
    <property type="component" value="Unassembled WGS sequence"/>
</dbReference>
<keyword evidence="11" id="KW-1185">Reference proteome</keyword>
<gene>
    <name evidence="9" type="ORF">PF001_g19052</name>
    <name evidence="8" type="ORF">PF002_g21231</name>
    <name evidence="7" type="ORF">PF005_g19996</name>
    <name evidence="6" type="ORF">PF006_g18887</name>
    <name evidence="5" type="ORF">PF007_g20060</name>
    <name evidence="3" type="ORF">PF009_g20911</name>
    <name evidence="4" type="ORF">PF011_g18814</name>
</gene>
<evidence type="ECO:0000313" key="13">
    <source>
        <dbReference type="Proteomes" id="UP000440367"/>
    </source>
</evidence>
<dbReference type="EMBL" id="QXGD01001611">
    <property type="protein sequence ID" value="KAE9202473.1"/>
    <property type="molecule type" value="Genomic_DNA"/>
</dbReference>
<dbReference type="Proteomes" id="UP000429523">
    <property type="component" value="Unassembled WGS sequence"/>
</dbReference>